<dbReference type="PANTHER" id="PTHR31279:SF54">
    <property type="entry name" value="PROTEIN EXORDIUM-RELATED"/>
    <property type="match status" value="1"/>
</dbReference>
<comment type="subcellular location">
    <subcellularLocation>
        <location evidence="1">Secreted</location>
        <location evidence="1">Extracellular space</location>
        <location evidence="1">Apoplast</location>
    </subcellularLocation>
</comment>
<proteinExistence type="inferred from homology"/>
<reference evidence="6" key="1">
    <citation type="submission" date="2015-06" db="UniProtKB">
        <authorList>
            <consortium name="EnsemblPlants"/>
        </authorList>
    </citation>
    <scope>IDENTIFICATION</scope>
</reference>
<keyword evidence="4" id="KW-0732">Signal</keyword>
<dbReference type="InterPro" id="IPR006766">
    <property type="entry name" value="EXORDIUM-like"/>
</dbReference>
<keyword evidence="2" id="KW-0052">Apoplast</keyword>
<keyword evidence="3" id="KW-0964">Secreted</keyword>
<accession>M8CJ44</accession>
<dbReference type="Pfam" id="PF04674">
    <property type="entry name" value="Phi_1"/>
    <property type="match status" value="1"/>
</dbReference>
<evidence type="ECO:0000313" key="6">
    <source>
        <dbReference type="EnsemblPlants" id="EMT27312"/>
    </source>
</evidence>
<dbReference type="EnsemblPlants" id="EMT27312">
    <property type="protein sequence ID" value="EMT27312"/>
    <property type="gene ID" value="F775_31459"/>
</dbReference>
<evidence type="ECO:0000256" key="4">
    <source>
        <dbReference type="ARBA" id="ARBA00022729"/>
    </source>
</evidence>
<dbReference type="GO" id="GO:0048046">
    <property type="term" value="C:apoplast"/>
    <property type="evidence" value="ECO:0007669"/>
    <property type="project" value="UniProtKB-SubCell"/>
</dbReference>
<dbReference type="AlphaFoldDB" id="M8CJ44"/>
<organism evidence="6">
    <name type="scientific">Aegilops tauschii</name>
    <name type="common">Tausch's goatgrass</name>
    <name type="synonym">Aegilops squarrosa</name>
    <dbReference type="NCBI Taxonomy" id="37682"/>
    <lineage>
        <taxon>Eukaryota</taxon>
        <taxon>Viridiplantae</taxon>
        <taxon>Streptophyta</taxon>
        <taxon>Embryophyta</taxon>
        <taxon>Tracheophyta</taxon>
        <taxon>Spermatophyta</taxon>
        <taxon>Magnoliopsida</taxon>
        <taxon>Liliopsida</taxon>
        <taxon>Poales</taxon>
        <taxon>Poaceae</taxon>
        <taxon>BOP clade</taxon>
        <taxon>Pooideae</taxon>
        <taxon>Triticodae</taxon>
        <taxon>Triticeae</taxon>
        <taxon>Triticinae</taxon>
        <taxon>Aegilops</taxon>
    </lineage>
</organism>
<dbReference type="PANTHER" id="PTHR31279">
    <property type="entry name" value="PROTEIN EXORDIUM-LIKE 5"/>
    <property type="match status" value="1"/>
</dbReference>
<name>M8CJ44_AEGTA</name>
<evidence type="ECO:0000256" key="3">
    <source>
        <dbReference type="ARBA" id="ARBA00022525"/>
    </source>
</evidence>
<comment type="similarity">
    <text evidence="5">Belongs to the EXORDIUM family.</text>
</comment>
<protein>
    <submittedName>
        <fullName evidence="6">Uncharacterized protein</fullName>
    </submittedName>
</protein>
<evidence type="ECO:0000256" key="1">
    <source>
        <dbReference type="ARBA" id="ARBA00004271"/>
    </source>
</evidence>
<evidence type="ECO:0000256" key="2">
    <source>
        <dbReference type="ARBA" id="ARBA00022523"/>
    </source>
</evidence>
<evidence type="ECO:0000256" key="5">
    <source>
        <dbReference type="ARBA" id="ARBA00023591"/>
    </source>
</evidence>
<sequence>MASFGSIAVALVVCAMLLQTCVATRRLQALVQEQPITMKYHKGALLSGRIAINLVWYGNFSAPQRAIVTDFVSSLASASASPAPSRSIHNSHVCIQMTSS</sequence>